<name>A0A428KC60_9BACT</name>
<comment type="caution">
    <text evidence="1">The sequence shown here is derived from an EMBL/GenBank/DDBJ whole genome shotgun (WGS) entry which is preliminary data.</text>
</comment>
<gene>
    <name evidence="1" type="ORF">EI291_20640</name>
</gene>
<dbReference type="Proteomes" id="UP000273500">
    <property type="component" value="Unassembled WGS sequence"/>
</dbReference>
<sequence length="209" mass="23867">MLNLFKRLFTGTTAPPADWQPLQRKPAQERVRQQWLAQQVYLNWMAPFFKAYHYEKAGLPGSQFRVQLARQEHPRGAVFLYDPTIGPGNFQHLFDFVRDRVLALGYHIGAADQRTVQHESYRETTQKYFLKPQPNDCTSSGRCNQRFGNVTVDLVSINGQPGFLRLVSNPFTDAIFTPAATFDELVDAIFNMSGPTPDTAKLIRQFAKL</sequence>
<accession>A0A428KC60</accession>
<keyword evidence="2" id="KW-1185">Reference proteome</keyword>
<dbReference type="RefSeq" id="WP_125424177.1">
    <property type="nucleotide sequence ID" value="NZ_RWIT01000019.1"/>
</dbReference>
<evidence type="ECO:0000313" key="1">
    <source>
        <dbReference type="EMBL" id="RSK44006.1"/>
    </source>
</evidence>
<dbReference type="OrthoDB" id="1491962at2"/>
<dbReference type="AlphaFoldDB" id="A0A428KC60"/>
<organism evidence="1 2">
    <name type="scientific">Hymenobacter rigui</name>
    <dbReference type="NCBI Taxonomy" id="334424"/>
    <lineage>
        <taxon>Bacteria</taxon>
        <taxon>Pseudomonadati</taxon>
        <taxon>Bacteroidota</taxon>
        <taxon>Cytophagia</taxon>
        <taxon>Cytophagales</taxon>
        <taxon>Hymenobacteraceae</taxon>
        <taxon>Hymenobacter</taxon>
    </lineage>
</organism>
<proteinExistence type="predicted"/>
<protein>
    <submittedName>
        <fullName evidence="1">Uncharacterized protein</fullName>
    </submittedName>
</protein>
<dbReference type="EMBL" id="RWIT01000019">
    <property type="protein sequence ID" value="RSK44006.1"/>
    <property type="molecule type" value="Genomic_DNA"/>
</dbReference>
<evidence type="ECO:0000313" key="2">
    <source>
        <dbReference type="Proteomes" id="UP000273500"/>
    </source>
</evidence>
<reference evidence="1 2" key="1">
    <citation type="submission" date="2018-12" db="EMBL/GenBank/DDBJ databases">
        <authorList>
            <person name="Feng G."/>
            <person name="Zhu H."/>
        </authorList>
    </citation>
    <scope>NUCLEOTIDE SEQUENCE [LARGE SCALE GENOMIC DNA]</scope>
    <source>
        <strain evidence="1 2">KCTC 12533</strain>
    </source>
</reference>